<dbReference type="Pfam" id="PF02397">
    <property type="entry name" value="Bac_transf"/>
    <property type="match status" value="1"/>
</dbReference>
<comment type="caution">
    <text evidence="9">The sequence shown here is derived from an EMBL/GenBank/DDBJ whole genome shotgun (WGS) entry which is preliminary data.</text>
</comment>
<dbReference type="NCBIfam" id="TIGR03023">
    <property type="entry name" value="WcaJ_sugtrans"/>
    <property type="match status" value="1"/>
</dbReference>
<keyword evidence="4 7" id="KW-0812">Transmembrane</keyword>
<comment type="subcellular location">
    <subcellularLocation>
        <location evidence="1">Membrane</location>
        <topology evidence="1">Multi-pass membrane protein</topology>
    </subcellularLocation>
</comment>
<dbReference type="GO" id="GO:0089702">
    <property type="term" value="F:undecaprenyl-phosphate glucose phosphotransferase activity"/>
    <property type="evidence" value="ECO:0007669"/>
    <property type="project" value="UniProtKB-EC"/>
</dbReference>
<evidence type="ECO:0000256" key="1">
    <source>
        <dbReference type="ARBA" id="ARBA00004141"/>
    </source>
</evidence>
<evidence type="ECO:0000313" key="10">
    <source>
        <dbReference type="Proteomes" id="UP000752292"/>
    </source>
</evidence>
<feature type="transmembrane region" description="Helical" evidence="7">
    <location>
        <begin position="12"/>
        <end position="31"/>
    </location>
</feature>
<dbReference type="Pfam" id="PF13727">
    <property type="entry name" value="CoA_binding_3"/>
    <property type="match status" value="1"/>
</dbReference>
<dbReference type="PANTHER" id="PTHR30576:SF0">
    <property type="entry name" value="UNDECAPRENYL-PHOSPHATE N-ACETYLGALACTOSAMINYL 1-PHOSPHATE TRANSFERASE-RELATED"/>
    <property type="match status" value="1"/>
</dbReference>
<name>A0A932ZRW5_UNCTE</name>
<evidence type="ECO:0000256" key="4">
    <source>
        <dbReference type="ARBA" id="ARBA00022692"/>
    </source>
</evidence>
<comment type="similarity">
    <text evidence="2">Belongs to the bacterial sugar transferase family.</text>
</comment>
<dbReference type="GO" id="GO:0016020">
    <property type="term" value="C:membrane"/>
    <property type="evidence" value="ECO:0007669"/>
    <property type="project" value="UniProtKB-SubCell"/>
</dbReference>
<dbReference type="Proteomes" id="UP000752292">
    <property type="component" value="Unassembled WGS sequence"/>
</dbReference>
<reference evidence="9" key="1">
    <citation type="submission" date="2020-07" db="EMBL/GenBank/DDBJ databases">
        <title>Huge and variable diversity of episymbiotic CPR bacteria and DPANN archaea in groundwater ecosystems.</title>
        <authorList>
            <person name="He C.Y."/>
            <person name="Keren R."/>
            <person name="Whittaker M."/>
            <person name="Farag I.F."/>
            <person name="Doudna J."/>
            <person name="Cate J.H.D."/>
            <person name="Banfield J.F."/>
        </authorList>
    </citation>
    <scope>NUCLEOTIDE SEQUENCE</scope>
    <source>
        <strain evidence="9">NC_groundwater_1370_Ag_S-0.2um_69_93</strain>
    </source>
</reference>
<feature type="domain" description="Bacterial sugar transferase" evidence="8">
    <location>
        <begin position="279"/>
        <end position="459"/>
    </location>
</feature>
<feature type="transmembrane region" description="Helical" evidence="7">
    <location>
        <begin position="284"/>
        <end position="305"/>
    </location>
</feature>
<evidence type="ECO:0000256" key="7">
    <source>
        <dbReference type="SAM" id="Phobius"/>
    </source>
</evidence>
<dbReference type="EMBL" id="JACQRX010000034">
    <property type="protein sequence ID" value="MBI4250962.1"/>
    <property type="molecule type" value="Genomic_DNA"/>
</dbReference>
<feature type="transmembrane region" description="Helical" evidence="7">
    <location>
        <begin position="112"/>
        <end position="132"/>
    </location>
</feature>
<evidence type="ECO:0000256" key="2">
    <source>
        <dbReference type="ARBA" id="ARBA00006464"/>
    </source>
</evidence>
<proteinExistence type="inferred from homology"/>
<evidence type="ECO:0000313" key="9">
    <source>
        <dbReference type="EMBL" id="MBI4250962.1"/>
    </source>
</evidence>
<evidence type="ECO:0000256" key="3">
    <source>
        <dbReference type="ARBA" id="ARBA00022679"/>
    </source>
</evidence>
<feature type="transmembrane region" description="Helical" evidence="7">
    <location>
        <begin position="43"/>
        <end position="65"/>
    </location>
</feature>
<dbReference type="AlphaFoldDB" id="A0A932ZRW5"/>
<evidence type="ECO:0000259" key="8">
    <source>
        <dbReference type="Pfam" id="PF02397"/>
    </source>
</evidence>
<dbReference type="InterPro" id="IPR017475">
    <property type="entry name" value="EPS_sugar_tfrase"/>
</dbReference>
<accession>A0A932ZRW5</accession>
<dbReference type="EC" id="2.7.8.31" evidence="9"/>
<keyword evidence="6 7" id="KW-0472">Membrane</keyword>
<dbReference type="NCBIfam" id="TIGR03025">
    <property type="entry name" value="EPS_sugtrans"/>
    <property type="match status" value="1"/>
</dbReference>
<organism evidence="9 10">
    <name type="scientific">Tectimicrobiota bacterium</name>
    <dbReference type="NCBI Taxonomy" id="2528274"/>
    <lineage>
        <taxon>Bacteria</taxon>
        <taxon>Pseudomonadati</taxon>
        <taxon>Nitrospinota/Tectimicrobiota group</taxon>
        <taxon>Candidatus Tectimicrobiota</taxon>
    </lineage>
</organism>
<dbReference type="InterPro" id="IPR017473">
    <property type="entry name" value="Undecaprenyl-P_gluc_Ptfrase"/>
</dbReference>
<evidence type="ECO:0000256" key="5">
    <source>
        <dbReference type="ARBA" id="ARBA00022989"/>
    </source>
</evidence>
<keyword evidence="3 9" id="KW-0808">Transferase</keyword>
<dbReference type="InterPro" id="IPR003362">
    <property type="entry name" value="Bact_transf"/>
</dbReference>
<keyword evidence="5 7" id="KW-1133">Transmembrane helix</keyword>
<protein>
    <submittedName>
        <fullName evidence="9">Undecaprenyl-phosphate glucose phosphotransferase</fullName>
        <ecNumber evidence="9">2.7.8.31</ecNumber>
    </submittedName>
</protein>
<gene>
    <name evidence="9" type="ORF">HY618_00750</name>
</gene>
<feature type="transmembrane region" description="Helical" evidence="7">
    <location>
        <begin position="86"/>
        <end position="106"/>
    </location>
</feature>
<evidence type="ECO:0000256" key="6">
    <source>
        <dbReference type="ARBA" id="ARBA00023136"/>
    </source>
</evidence>
<dbReference type="PANTHER" id="PTHR30576">
    <property type="entry name" value="COLANIC BIOSYNTHESIS UDP-GLUCOSE LIPID CARRIER TRANSFERASE"/>
    <property type="match status" value="1"/>
</dbReference>
<sequence length="466" mass="52509">MLRRYGQLNVVLLFAGDVLALLAAWLLAYWLRFGIEVIPVARGYPPVGAYLIVLPFVLAAWLAAARLTHLYHHRAGLKSAEEILRLTFAMAWTVLILIAFTFFYRGESYSRLAVLYFMVLGPALLFLVRRVAWSLIRRLRRRGVDMRRILVAGVSPLAQRTADRLEAYRYLGFQVIGHLSEEDPPPASAGGRPVLGRVGEAKAVAEREEAVEVYVALPAERREAQERLLEELADSSVDLRVVPDLLDHMRLNAGIEELDGLPVVLLSQTPLLGWSRVGKRAMDAVLGSLIILLLSPLLLLIAALVKLSSPGPVLYTQERMGLDGVSFTMFKFRSMRVDAERETGAIWAKAGDDRRTWLGGILRGTSLDELPQLSNVIRGEMSLVGPRPERPVFVEQFRRKVPGYMLRHKMKSGMTGWAQVNGWRGDTSIEKRIECDLYYIENWSLGLDLKIMWLTVWKGFVSRNAY</sequence>
<dbReference type="Gene3D" id="3.40.50.720">
    <property type="entry name" value="NAD(P)-binding Rossmann-like Domain"/>
    <property type="match status" value="1"/>
</dbReference>